<dbReference type="OrthoDB" id="6275295at2759"/>
<dbReference type="PANTHER" id="PTHR18806:SF4">
    <property type="entry name" value="RNA-BINDING PROTEIN 25"/>
    <property type="match status" value="1"/>
</dbReference>
<name>A0A3M6WJJ3_HORWE</name>
<feature type="compositionally biased region" description="Basic and acidic residues" evidence="1">
    <location>
        <begin position="586"/>
        <end position="609"/>
    </location>
</feature>
<feature type="region of interest" description="Disordered" evidence="1">
    <location>
        <begin position="126"/>
        <end position="172"/>
    </location>
</feature>
<feature type="region of interest" description="Disordered" evidence="1">
    <location>
        <begin position="586"/>
        <end position="642"/>
    </location>
</feature>
<dbReference type="SMART" id="SM00311">
    <property type="entry name" value="PWI"/>
    <property type="match status" value="1"/>
</dbReference>
<dbReference type="InterPro" id="IPR035979">
    <property type="entry name" value="RBD_domain_sf"/>
</dbReference>
<comment type="caution">
    <text evidence="3">The sequence shown here is derived from an EMBL/GenBank/DDBJ whole genome shotgun (WGS) entry which is preliminary data.</text>
</comment>
<dbReference type="Pfam" id="PF01480">
    <property type="entry name" value="PWI"/>
    <property type="match status" value="1"/>
</dbReference>
<feature type="domain" description="PWI" evidence="2">
    <location>
        <begin position="732"/>
        <end position="824"/>
    </location>
</feature>
<dbReference type="GO" id="GO:0005681">
    <property type="term" value="C:spliceosomal complex"/>
    <property type="evidence" value="ECO:0007669"/>
    <property type="project" value="TreeGrafter"/>
</dbReference>
<feature type="compositionally biased region" description="Low complexity" evidence="1">
    <location>
        <begin position="74"/>
        <end position="90"/>
    </location>
</feature>
<reference evidence="3 4" key="1">
    <citation type="journal article" date="2018" name="BMC Genomics">
        <title>Genomic evidence for intraspecific hybridization in a clonal and extremely halotolerant yeast.</title>
        <authorList>
            <person name="Gostincar C."/>
            <person name="Stajich J.E."/>
            <person name="Zupancic J."/>
            <person name="Zalar P."/>
            <person name="Gunde-Cimerman N."/>
        </authorList>
    </citation>
    <scope>NUCLEOTIDE SEQUENCE [LARGE SCALE GENOMIC DNA]</scope>
    <source>
        <strain evidence="3 4">EXF-6656</strain>
    </source>
</reference>
<feature type="region of interest" description="Disordered" evidence="1">
    <location>
        <begin position="429"/>
        <end position="492"/>
    </location>
</feature>
<feature type="compositionally biased region" description="Gly residues" evidence="1">
    <location>
        <begin position="133"/>
        <end position="169"/>
    </location>
</feature>
<feature type="region of interest" description="Disordered" evidence="1">
    <location>
        <begin position="1"/>
        <end position="40"/>
    </location>
</feature>
<evidence type="ECO:0000313" key="3">
    <source>
        <dbReference type="EMBL" id="RMX78430.1"/>
    </source>
</evidence>
<dbReference type="PROSITE" id="PS51025">
    <property type="entry name" value="PWI"/>
    <property type="match status" value="1"/>
</dbReference>
<feature type="compositionally biased region" description="Low complexity" evidence="1">
    <location>
        <begin position="339"/>
        <end position="349"/>
    </location>
</feature>
<dbReference type="EMBL" id="QWIJ01000828">
    <property type="protein sequence ID" value="RMX78430.1"/>
    <property type="molecule type" value="Genomic_DNA"/>
</dbReference>
<feature type="compositionally biased region" description="Low complexity" evidence="1">
    <location>
        <begin position="438"/>
        <end position="456"/>
    </location>
</feature>
<feature type="region of interest" description="Disordered" evidence="1">
    <location>
        <begin position="339"/>
        <end position="358"/>
    </location>
</feature>
<dbReference type="PANTHER" id="PTHR18806">
    <property type="entry name" value="RBM25 PROTEIN"/>
    <property type="match status" value="1"/>
</dbReference>
<accession>A0A3M6WJJ3</accession>
<feature type="region of interest" description="Disordered" evidence="1">
    <location>
        <begin position="686"/>
        <end position="717"/>
    </location>
</feature>
<evidence type="ECO:0000256" key="1">
    <source>
        <dbReference type="SAM" id="MobiDB-lite"/>
    </source>
</evidence>
<dbReference type="Gene3D" id="1.20.1390.10">
    <property type="entry name" value="PWI domain"/>
    <property type="match status" value="1"/>
</dbReference>
<dbReference type="Proteomes" id="UP000281245">
    <property type="component" value="Unassembled WGS sequence"/>
</dbReference>
<dbReference type="Gene3D" id="3.30.70.330">
    <property type="match status" value="1"/>
</dbReference>
<gene>
    <name evidence="3" type="ORF">D0869_09092</name>
</gene>
<proteinExistence type="predicted"/>
<sequence>VAARLRQNFKKPGRRAQDGDNHSHSTGHRPPYGGDNSLTAKYQGSGLPLCANMAYNYGAPPGFGGGSGGSQTPYGAAPGFGAPPGMAPPGYDTQSPANMNFSQFQPPPNMPANFDPTASVIRMGVDQPDSRRGAGGRGANTEPSGGGGASGGRGRAGLGSDARGGGGGPRDLERDRAAVRESMMALQPPTREEVARTIFVGGIVENAPDDEEIETILRCAGKLRRWTRATDADGKRCRFGFAEYEDVDSLEAANEIYKDGAVEVPLLDKAGVAEKDEEGEPKKAKLLVVVDEQSQEYIRTWKSKGREDDDARQFRIDGCKEDLRQCLTTLFNSTAFNANQQNGATNGNGDAEMADTNGDAKDGVEVATLPVTLEDELSDIPAEQRAQVASEIRAFRDRSNKRDLERLRREEELEQAERNRSSIAARLNRLASPPPTGPNGAPAGPRAVAGAPAGPKGYRGAQLPNDYVNGVAFTSSNGYNREDEDAEESDEELERRRLAKRNEDLERQYADAERKWLNRERTRSAAIAREIDREAKEKAEQERDKAALRRRLAEWDDDHEMQVAEQEYYEDRSSWLRRRGVFREKEERADARDRVDEERDLRNEAEAKGQADAFLDRMGSQMEGVRSEPTQQQQPGAGGFKISLGSAAAKNRAAATQHSTHPAPIRRGLAEVEGLLDDEDDAAATGRKKPLELKPLTDLSTAPVPSSGEDLTDEEKADARRALAAEIPTTTPELFAYPVAWRNLTSQVLNTQIRPFVEKRVLDSLGVQEELLVDTVMQGLEGRKEAKGIVEELEPALEEESEGLVRKVWRLVVFWAEAGRRELV</sequence>
<dbReference type="AlphaFoldDB" id="A0A3M6WJJ3"/>
<feature type="compositionally biased region" description="Acidic residues" evidence="1">
    <location>
        <begin position="482"/>
        <end position="492"/>
    </location>
</feature>
<evidence type="ECO:0000259" key="2">
    <source>
        <dbReference type="PROSITE" id="PS51025"/>
    </source>
</evidence>
<organism evidence="3 4">
    <name type="scientific">Hortaea werneckii</name>
    <name type="common">Black yeast</name>
    <name type="synonym">Cladosporium werneckii</name>
    <dbReference type="NCBI Taxonomy" id="91943"/>
    <lineage>
        <taxon>Eukaryota</taxon>
        <taxon>Fungi</taxon>
        <taxon>Dikarya</taxon>
        <taxon>Ascomycota</taxon>
        <taxon>Pezizomycotina</taxon>
        <taxon>Dothideomycetes</taxon>
        <taxon>Dothideomycetidae</taxon>
        <taxon>Mycosphaerellales</taxon>
        <taxon>Teratosphaeriaceae</taxon>
        <taxon>Hortaea</taxon>
    </lineage>
</organism>
<protein>
    <recommendedName>
        <fullName evidence="2">PWI domain-containing protein</fullName>
    </recommendedName>
</protein>
<evidence type="ECO:0000313" key="4">
    <source>
        <dbReference type="Proteomes" id="UP000281245"/>
    </source>
</evidence>
<dbReference type="InterPro" id="IPR052768">
    <property type="entry name" value="RBM25"/>
</dbReference>
<feature type="region of interest" description="Disordered" evidence="1">
    <location>
        <begin position="74"/>
        <end position="95"/>
    </location>
</feature>
<dbReference type="GO" id="GO:0003729">
    <property type="term" value="F:mRNA binding"/>
    <property type="evidence" value="ECO:0007669"/>
    <property type="project" value="TreeGrafter"/>
</dbReference>
<feature type="non-terminal residue" evidence="3">
    <location>
        <position position="1"/>
    </location>
</feature>
<dbReference type="InterPro" id="IPR012677">
    <property type="entry name" value="Nucleotide-bd_a/b_plait_sf"/>
</dbReference>
<dbReference type="InterPro" id="IPR002483">
    <property type="entry name" value="PWI_dom"/>
</dbReference>
<dbReference type="SUPFAM" id="SSF54928">
    <property type="entry name" value="RNA-binding domain, RBD"/>
    <property type="match status" value="1"/>
</dbReference>